<proteinExistence type="inferred from homology"/>
<evidence type="ECO:0000313" key="9">
    <source>
        <dbReference type="Proteomes" id="UP001610100"/>
    </source>
</evidence>
<evidence type="ECO:0000256" key="6">
    <source>
        <dbReference type="ARBA" id="ARBA00022837"/>
    </source>
</evidence>
<dbReference type="SUPFAM" id="SSF53649">
    <property type="entry name" value="Alkaline phosphatase-like"/>
    <property type="match status" value="1"/>
</dbReference>
<evidence type="ECO:0000256" key="1">
    <source>
        <dbReference type="ARBA" id="ARBA00001913"/>
    </source>
</evidence>
<dbReference type="PANTHER" id="PTHR42693:SF42">
    <property type="entry name" value="ARYLSULFATASE G"/>
    <property type="match status" value="1"/>
</dbReference>
<evidence type="ECO:0000259" key="7">
    <source>
        <dbReference type="Pfam" id="PF00884"/>
    </source>
</evidence>
<comment type="cofactor">
    <cofactor evidence="1">
        <name>Ca(2+)</name>
        <dbReference type="ChEBI" id="CHEBI:29108"/>
    </cofactor>
</comment>
<accession>A0ABW7MZ62</accession>
<keyword evidence="9" id="KW-1185">Reference proteome</keyword>
<dbReference type="InterPro" id="IPR050738">
    <property type="entry name" value="Sulfatase"/>
</dbReference>
<dbReference type="InterPro" id="IPR017850">
    <property type="entry name" value="Alkaline_phosphatase_core_sf"/>
</dbReference>
<dbReference type="Pfam" id="PF00884">
    <property type="entry name" value="Sulfatase"/>
    <property type="match status" value="2"/>
</dbReference>
<evidence type="ECO:0000256" key="4">
    <source>
        <dbReference type="ARBA" id="ARBA00022729"/>
    </source>
</evidence>
<dbReference type="PANTHER" id="PTHR42693">
    <property type="entry name" value="ARYLSULFATASE FAMILY MEMBER"/>
    <property type="match status" value="1"/>
</dbReference>
<evidence type="ECO:0000313" key="8">
    <source>
        <dbReference type="EMBL" id="MFH6771683.1"/>
    </source>
</evidence>
<dbReference type="Gene3D" id="3.30.1120.10">
    <property type="match status" value="1"/>
</dbReference>
<gene>
    <name evidence="8" type="ORF">V8G58_07020</name>
</gene>
<comment type="caution">
    <text evidence="8">The sequence shown here is derived from an EMBL/GenBank/DDBJ whole genome shotgun (WGS) entry which is preliminary data.</text>
</comment>
<name>A0ABW7MZ62_9FLAO</name>
<keyword evidence="5" id="KW-0378">Hydrolase</keyword>
<dbReference type="InterPro" id="IPR000917">
    <property type="entry name" value="Sulfatase_N"/>
</dbReference>
<evidence type="ECO:0000256" key="5">
    <source>
        <dbReference type="ARBA" id="ARBA00022801"/>
    </source>
</evidence>
<keyword evidence="4" id="KW-0732">Signal</keyword>
<dbReference type="EMBL" id="JBAWKB010000002">
    <property type="protein sequence ID" value="MFH6771683.1"/>
    <property type="molecule type" value="Genomic_DNA"/>
</dbReference>
<feature type="domain" description="Sulfatase N-terminal" evidence="7">
    <location>
        <begin position="149"/>
        <end position="423"/>
    </location>
</feature>
<organism evidence="8 9">
    <name type="scientific">Gaetbulibacter aestuarii</name>
    <dbReference type="NCBI Taxonomy" id="1502358"/>
    <lineage>
        <taxon>Bacteria</taxon>
        <taxon>Pseudomonadati</taxon>
        <taxon>Bacteroidota</taxon>
        <taxon>Flavobacteriia</taxon>
        <taxon>Flavobacteriales</taxon>
        <taxon>Flavobacteriaceae</taxon>
        <taxon>Gaetbulibacter</taxon>
    </lineage>
</organism>
<comment type="similarity">
    <text evidence="2">Belongs to the sulfatase family.</text>
</comment>
<evidence type="ECO:0000256" key="2">
    <source>
        <dbReference type="ARBA" id="ARBA00008779"/>
    </source>
</evidence>
<keyword evidence="3" id="KW-0479">Metal-binding</keyword>
<sequence>MFNCGIIKKWIIPTLICLLVGSCKEEKFKRNQNNSNNKAPNIIFILADDFGIMDIQSYAHHFTQVDTTRMFYETPNINRLMAQGVSFSEAYVNQLCSPTRAGILTGIYSSKMGFTTAMPFRPTYYNQNLSVPKGYYPHDVLEHKDDIKIEQALINGISNSALPAGTSIDQGKNAVTIAEALKDYNAAFIGKWHIGGFGAKGYQPEDQGFNSLAWFDAGASVYYNWRKVWNDTTKKVFPNIPQKKWEVGNAGNDSGEKYLTDDLTKKALDFIENNAKNKEKPFFLYFSHFAVHSPYQGKPGEIEHFENKSTRGWNNHKDPVYASMIKSMDRSVGQILNKLKEEGIEENTLIVFISDNGGIDSKLTPHHEGTDNSPFLGGKACLTEGGIRVPLIFSWKGHLESGKWVDIPVDYTDLFPTLLEASGNNPQSFIDSLSLDGRSIYPLLFDRENKQHLYTKTTRYWHYPFNVIYNSPFDGLPLTPCSAIREGDYKLIYDWYGRFYLFNIKNDPYEDHNLSESLPKLRDKLFLKLMTWLDQNVDKRYWPSINKNYNPDKESRKIQFKDMFSRYLIEGR</sequence>
<reference evidence="8 9" key="1">
    <citation type="submission" date="2024-02" db="EMBL/GenBank/DDBJ databases">
        <title>A Gaetbulibacter species isolated from tidal flats and genomic insights of their niches.</title>
        <authorList>
            <person name="Ye Y."/>
        </authorList>
    </citation>
    <scope>NUCLEOTIDE SEQUENCE [LARGE SCALE GENOMIC DNA]</scope>
    <source>
        <strain evidence="8 9">KYW382</strain>
    </source>
</reference>
<protein>
    <submittedName>
        <fullName evidence="8">Sulfatase</fullName>
    </submittedName>
</protein>
<feature type="domain" description="Sulfatase N-terminal" evidence="7">
    <location>
        <begin position="40"/>
        <end position="120"/>
    </location>
</feature>
<evidence type="ECO:0000256" key="3">
    <source>
        <dbReference type="ARBA" id="ARBA00022723"/>
    </source>
</evidence>
<dbReference type="Proteomes" id="UP001610100">
    <property type="component" value="Unassembled WGS sequence"/>
</dbReference>
<dbReference type="CDD" id="cd16144">
    <property type="entry name" value="ARS_like"/>
    <property type="match status" value="1"/>
</dbReference>
<dbReference type="Gene3D" id="3.40.720.10">
    <property type="entry name" value="Alkaline Phosphatase, subunit A"/>
    <property type="match status" value="1"/>
</dbReference>
<keyword evidence="6" id="KW-0106">Calcium</keyword>
<dbReference type="RefSeq" id="WP_344740840.1">
    <property type="nucleotide sequence ID" value="NZ_BAABAY010000002.1"/>
</dbReference>